<feature type="domain" description="DUF8185" evidence="2">
    <location>
        <begin position="108"/>
        <end position="208"/>
    </location>
</feature>
<dbReference type="Pfam" id="PF26035">
    <property type="entry name" value="DUF8010"/>
    <property type="match status" value="1"/>
</dbReference>
<evidence type="ECO:0008006" key="5">
    <source>
        <dbReference type="Google" id="ProtNLM"/>
    </source>
</evidence>
<accession>A0ABU1HY65</accession>
<comment type="caution">
    <text evidence="3">The sequence shown here is derived from an EMBL/GenBank/DDBJ whole genome shotgun (WGS) entry which is preliminary data.</text>
</comment>
<dbReference type="InterPro" id="IPR058323">
    <property type="entry name" value="DUF8010"/>
</dbReference>
<gene>
    <name evidence="3" type="ORF">QE367_000540</name>
</gene>
<evidence type="ECO:0000259" key="1">
    <source>
        <dbReference type="Pfam" id="PF26035"/>
    </source>
</evidence>
<protein>
    <recommendedName>
        <fullName evidence="5">Urease accessory protein</fullName>
    </recommendedName>
</protein>
<dbReference type="EMBL" id="JAVIZA010000001">
    <property type="protein sequence ID" value="MDR6166336.1"/>
    <property type="molecule type" value="Genomic_DNA"/>
</dbReference>
<evidence type="ECO:0000313" key="4">
    <source>
        <dbReference type="Proteomes" id="UP001260188"/>
    </source>
</evidence>
<organism evidence="3 4">
    <name type="scientific">Microbacterium paludicola</name>
    <dbReference type="NCBI Taxonomy" id="300019"/>
    <lineage>
        <taxon>Bacteria</taxon>
        <taxon>Bacillati</taxon>
        <taxon>Actinomycetota</taxon>
        <taxon>Actinomycetes</taxon>
        <taxon>Micrococcales</taxon>
        <taxon>Microbacteriaceae</taxon>
        <taxon>Microbacterium</taxon>
    </lineage>
</organism>
<feature type="domain" description="DUF8010" evidence="1">
    <location>
        <begin position="1"/>
        <end position="105"/>
    </location>
</feature>
<name>A0ABU1HY65_9MICO</name>
<dbReference type="Proteomes" id="UP001260188">
    <property type="component" value="Unassembled WGS sequence"/>
</dbReference>
<dbReference type="Pfam" id="PF26572">
    <property type="entry name" value="DUF8185"/>
    <property type="match status" value="1"/>
</dbReference>
<dbReference type="RefSeq" id="WP_309664661.1">
    <property type="nucleotide sequence ID" value="NZ_JAVIZA010000001.1"/>
</dbReference>
<sequence>MSERLLFPHPEVARDVLTFAGRAARHGDGIVRLQARGGLLALSCAPLSPRSLTDPTPFVLALRTARVDPELECDLTVDAAALAPDADDGRAVRLPDSGVTAAWAGVSPPRAGWREAGSLDSARVSLRAQWGIAAVARQLPTGAGDDVVHRVRSSVWGAPDEDLAGLPLGVAFAAVGMGFIAGAEQPVVRRTDVWTRVSFARGHVVTRGPVAMGLTPVRATGPAR</sequence>
<keyword evidence="4" id="KW-1185">Reference proteome</keyword>
<reference evidence="3 4" key="1">
    <citation type="submission" date="2023-08" db="EMBL/GenBank/DDBJ databases">
        <title>Functional and genomic diversity of the sorghum phyllosphere microbiome.</title>
        <authorList>
            <person name="Shade A."/>
        </authorList>
    </citation>
    <scope>NUCLEOTIDE SEQUENCE [LARGE SCALE GENOMIC DNA]</scope>
    <source>
        <strain evidence="3 4">SORGH_AS_0919</strain>
    </source>
</reference>
<dbReference type="InterPro" id="IPR058498">
    <property type="entry name" value="DUF8185"/>
</dbReference>
<evidence type="ECO:0000313" key="3">
    <source>
        <dbReference type="EMBL" id="MDR6166336.1"/>
    </source>
</evidence>
<evidence type="ECO:0000259" key="2">
    <source>
        <dbReference type="Pfam" id="PF26572"/>
    </source>
</evidence>
<proteinExistence type="predicted"/>